<dbReference type="EMBL" id="CAXIEN010000457">
    <property type="protein sequence ID" value="CAL1298226.1"/>
    <property type="molecule type" value="Genomic_DNA"/>
</dbReference>
<dbReference type="Pfam" id="PF05199">
    <property type="entry name" value="GMC_oxred_C"/>
    <property type="match status" value="1"/>
</dbReference>
<name>A0AAV2BPK8_9ARAC</name>
<evidence type="ECO:0000256" key="3">
    <source>
        <dbReference type="ARBA" id="ARBA00022630"/>
    </source>
</evidence>
<dbReference type="PANTHER" id="PTHR11552">
    <property type="entry name" value="GLUCOSE-METHANOL-CHOLINE GMC OXIDOREDUCTASE"/>
    <property type="match status" value="1"/>
</dbReference>
<keyword evidence="9" id="KW-1185">Reference proteome</keyword>
<dbReference type="Gene3D" id="3.30.560.10">
    <property type="entry name" value="Glucose Oxidase, domain 3"/>
    <property type="match status" value="1"/>
</dbReference>
<comment type="caution">
    <text evidence="8">The sequence shown here is derived from an EMBL/GenBank/DDBJ whole genome shotgun (WGS) entry which is preliminary data.</text>
</comment>
<gene>
    <name evidence="8" type="ORF">LARSCL_LOCUS20750</name>
</gene>
<feature type="domain" description="Glucose-methanol-choline oxidoreductase N-terminal" evidence="6">
    <location>
        <begin position="74"/>
        <end position="367"/>
    </location>
</feature>
<evidence type="ECO:0000256" key="4">
    <source>
        <dbReference type="ARBA" id="ARBA00022827"/>
    </source>
</evidence>
<dbReference type="Pfam" id="PF00732">
    <property type="entry name" value="GMC_oxred_N"/>
    <property type="match status" value="1"/>
</dbReference>
<evidence type="ECO:0000256" key="1">
    <source>
        <dbReference type="ARBA" id="ARBA00001974"/>
    </source>
</evidence>
<dbReference type="InterPro" id="IPR036188">
    <property type="entry name" value="FAD/NAD-bd_sf"/>
</dbReference>
<evidence type="ECO:0000259" key="7">
    <source>
        <dbReference type="Pfam" id="PF05199"/>
    </source>
</evidence>
<comment type="similarity">
    <text evidence="2">Belongs to the GMC oxidoreductase family.</text>
</comment>
<proteinExistence type="inferred from homology"/>
<dbReference type="InterPro" id="IPR007867">
    <property type="entry name" value="GMC_OxRtase_C"/>
</dbReference>
<organism evidence="8 9">
    <name type="scientific">Larinioides sclopetarius</name>
    <dbReference type="NCBI Taxonomy" id="280406"/>
    <lineage>
        <taxon>Eukaryota</taxon>
        <taxon>Metazoa</taxon>
        <taxon>Ecdysozoa</taxon>
        <taxon>Arthropoda</taxon>
        <taxon>Chelicerata</taxon>
        <taxon>Arachnida</taxon>
        <taxon>Araneae</taxon>
        <taxon>Araneomorphae</taxon>
        <taxon>Entelegynae</taxon>
        <taxon>Araneoidea</taxon>
        <taxon>Araneidae</taxon>
        <taxon>Larinioides</taxon>
    </lineage>
</organism>
<accession>A0AAV2BPK8</accession>
<dbReference type="InterPro" id="IPR012132">
    <property type="entry name" value="GMC_OxRdtase"/>
</dbReference>
<keyword evidence="3" id="KW-0285">Flavoprotein</keyword>
<reference evidence="8 9" key="1">
    <citation type="submission" date="2024-04" db="EMBL/GenBank/DDBJ databases">
        <authorList>
            <person name="Rising A."/>
            <person name="Reimegard J."/>
            <person name="Sonavane S."/>
            <person name="Akerstrom W."/>
            <person name="Nylinder S."/>
            <person name="Hedman E."/>
            <person name="Kallberg Y."/>
        </authorList>
    </citation>
    <scope>NUCLEOTIDE SEQUENCE [LARGE SCALE GENOMIC DNA]</scope>
</reference>
<evidence type="ECO:0000313" key="8">
    <source>
        <dbReference type="EMBL" id="CAL1298226.1"/>
    </source>
</evidence>
<dbReference type="Gene3D" id="3.50.50.60">
    <property type="entry name" value="FAD/NAD(P)-binding domain"/>
    <property type="match status" value="1"/>
</dbReference>
<protein>
    <recommendedName>
        <fullName evidence="10">Glucose dehydrogenase [FAD, quinone]</fullName>
    </recommendedName>
</protein>
<evidence type="ECO:0000259" key="6">
    <source>
        <dbReference type="Pfam" id="PF00732"/>
    </source>
</evidence>
<dbReference type="Proteomes" id="UP001497382">
    <property type="component" value="Unassembled WGS sequence"/>
</dbReference>
<evidence type="ECO:0000256" key="2">
    <source>
        <dbReference type="ARBA" id="ARBA00010790"/>
    </source>
</evidence>
<evidence type="ECO:0008006" key="10">
    <source>
        <dbReference type="Google" id="ProtNLM"/>
    </source>
</evidence>
<feature type="domain" description="Glucose-methanol-choline oxidoreductase C-terminal" evidence="7">
    <location>
        <begin position="474"/>
        <end position="615"/>
    </location>
</feature>
<dbReference type="AlphaFoldDB" id="A0AAV2BPK8"/>
<dbReference type="SUPFAM" id="SSF54373">
    <property type="entry name" value="FAD-linked reductases, C-terminal domain"/>
    <property type="match status" value="1"/>
</dbReference>
<comment type="cofactor">
    <cofactor evidence="1 5">
        <name>FAD</name>
        <dbReference type="ChEBI" id="CHEBI:57692"/>
    </cofactor>
</comment>
<evidence type="ECO:0000313" key="9">
    <source>
        <dbReference type="Proteomes" id="UP001497382"/>
    </source>
</evidence>
<evidence type="ECO:0000256" key="5">
    <source>
        <dbReference type="PIRSR" id="PIRSR000137-2"/>
    </source>
</evidence>
<feature type="binding site" evidence="5">
    <location>
        <position position="292"/>
    </location>
    <ligand>
        <name>FAD</name>
        <dbReference type="ChEBI" id="CHEBI:57692"/>
    </ligand>
</feature>
<dbReference type="PANTHER" id="PTHR11552:SF147">
    <property type="entry name" value="CHOLINE DEHYDROGENASE, MITOCHONDRIAL"/>
    <property type="match status" value="1"/>
</dbReference>
<dbReference type="PIRSF" id="PIRSF000137">
    <property type="entry name" value="Alcohol_oxidase"/>
    <property type="match status" value="1"/>
</dbReference>
<keyword evidence="4 5" id="KW-0274">FAD</keyword>
<dbReference type="InterPro" id="IPR000172">
    <property type="entry name" value="GMC_OxRdtase_N"/>
</dbReference>
<dbReference type="SUPFAM" id="SSF51905">
    <property type="entry name" value="FAD/NAD(P)-binding domain"/>
    <property type="match status" value="1"/>
</dbReference>
<dbReference type="GO" id="GO:0016614">
    <property type="term" value="F:oxidoreductase activity, acting on CH-OH group of donors"/>
    <property type="evidence" value="ECO:0007669"/>
    <property type="project" value="InterPro"/>
</dbReference>
<sequence length="644" mass="71835">MLNELIFGSIEQLQIIDSVPQLPKQKSFKGNMDISTERAYPTPFANSPLLPLLILSLAKQRHTPKPSTTFDYEYDYVVVGGGSAGSVVASRLSEKECVTVLLLEAGKSAPVLTEIPSISRNFVNSDIDWQYKTVPQKHTGEFLVNREVPWPGGKGIGGSSLFNAMIFSRGNRKNYDDWTENGAEGWSFKDVWPYFLKLENNTDPEYLRNGYHSSNGPMSIQKPKYEAKIKKHILQAVKESGYRIVDPNGARQTGFYDFQAFLRNSQRCNTAKAYLVPAENRSNLHIIPQALVTKVLLDGNKVAGVEFYYNHSVHNVSVKREVIMAAGAVNTAQILMLSGIGPRDHLEELEIPVVADLPVGNNFQDHISVPLTYSLNDTFSTTLERIKDPHNIQEYIHNRTGPLSSAQFTSVLGFVKGESVDPEEDFPSAQLYFAELTTELPKTQIGLKPEIYEEVFQPYENKPIFNCGTHFLQPKSRGTIRLQSASPFDPPLIDPNYFEDPKDVEETVKAMKVCHKLSTSEPMKKVGSKLISTTIPGCADFKDDEDRFYECMARGLVVTMSHPVGTTKMGNPSDPTTVVDPQLKVKGIEGLRVADASVMPSIPSANMNVPTIMIAEKASDIIKQTVRCRKHEDENSIYSAFFEH</sequence>
<dbReference type="GO" id="GO:0050660">
    <property type="term" value="F:flavin adenine dinucleotide binding"/>
    <property type="evidence" value="ECO:0007669"/>
    <property type="project" value="InterPro"/>
</dbReference>